<dbReference type="Proteomes" id="UP000790377">
    <property type="component" value="Unassembled WGS sequence"/>
</dbReference>
<sequence>MPPVSSTRSTRSSKAKPYNLRSASSPSSRTSSGSSASSVSAGFSEPSSPTSSSSSTSESGEAKLTRLHVTRIMAFLENELKRERSEFLEQKAQFLEEKEVLIREKRSAEAEVAALRQQRDTLVAARDETLTCSVCHQCMERPFTIVECHHSFCFSCLRGWWQTSISRQLRWRTVPEELRNPPYTAATINALFGGGFIHILLHTCPLCRGSVSERPVEIPLLRDLVQTISATHPPAAGVVPAHPQLEEADIWAGVFREVVVPVADELEDGF</sequence>
<dbReference type="EMBL" id="MU267962">
    <property type="protein sequence ID" value="KAH7906908.1"/>
    <property type="molecule type" value="Genomic_DNA"/>
</dbReference>
<gene>
    <name evidence="1" type="ORF">BJ138DRAFT_1161518</name>
</gene>
<name>A0ACB8A1I0_9AGAM</name>
<evidence type="ECO:0000313" key="1">
    <source>
        <dbReference type="EMBL" id="KAH7906908.1"/>
    </source>
</evidence>
<protein>
    <submittedName>
        <fullName evidence="1">Uncharacterized protein</fullName>
    </submittedName>
</protein>
<keyword evidence="2" id="KW-1185">Reference proteome</keyword>
<reference evidence="1" key="1">
    <citation type="journal article" date="2021" name="New Phytol.">
        <title>Evolutionary innovations through gain and loss of genes in the ectomycorrhizal Boletales.</title>
        <authorList>
            <person name="Wu G."/>
            <person name="Miyauchi S."/>
            <person name="Morin E."/>
            <person name="Kuo A."/>
            <person name="Drula E."/>
            <person name="Varga T."/>
            <person name="Kohler A."/>
            <person name="Feng B."/>
            <person name="Cao Y."/>
            <person name="Lipzen A."/>
            <person name="Daum C."/>
            <person name="Hundley H."/>
            <person name="Pangilinan J."/>
            <person name="Johnson J."/>
            <person name="Barry K."/>
            <person name="LaButti K."/>
            <person name="Ng V."/>
            <person name="Ahrendt S."/>
            <person name="Min B."/>
            <person name="Choi I.G."/>
            <person name="Park H."/>
            <person name="Plett J.M."/>
            <person name="Magnuson J."/>
            <person name="Spatafora J.W."/>
            <person name="Nagy L.G."/>
            <person name="Henrissat B."/>
            <person name="Grigoriev I.V."/>
            <person name="Yang Z.L."/>
            <person name="Xu J."/>
            <person name="Martin F.M."/>
        </authorList>
    </citation>
    <scope>NUCLEOTIDE SEQUENCE</scope>
    <source>
        <strain evidence="1">ATCC 28755</strain>
    </source>
</reference>
<organism evidence="1 2">
    <name type="scientific">Hygrophoropsis aurantiaca</name>
    <dbReference type="NCBI Taxonomy" id="72124"/>
    <lineage>
        <taxon>Eukaryota</taxon>
        <taxon>Fungi</taxon>
        <taxon>Dikarya</taxon>
        <taxon>Basidiomycota</taxon>
        <taxon>Agaricomycotina</taxon>
        <taxon>Agaricomycetes</taxon>
        <taxon>Agaricomycetidae</taxon>
        <taxon>Boletales</taxon>
        <taxon>Coniophorineae</taxon>
        <taxon>Hygrophoropsidaceae</taxon>
        <taxon>Hygrophoropsis</taxon>
    </lineage>
</organism>
<comment type="caution">
    <text evidence="1">The sequence shown here is derived from an EMBL/GenBank/DDBJ whole genome shotgun (WGS) entry which is preliminary data.</text>
</comment>
<accession>A0ACB8A1I0</accession>
<proteinExistence type="predicted"/>
<evidence type="ECO:0000313" key="2">
    <source>
        <dbReference type="Proteomes" id="UP000790377"/>
    </source>
</evidence>